<evidence type="ECO:0000256" key="7">
    <source>
        <dbReference type="ARBA" id="ARBA00023049"/>
    </source>
</evidence>
<dbReference type="RefSeq" id="WP_248956165.1">
    <property type="nucleotide sequence ID" value="NZ_JAKIKU010000007.1"/>
</dbReference>
<keyword evidence="6" id="KW-0862">Zinc</keyword>
<reference evidence="9 10" key="1">
    <citation type="submission" date="2022-01" db="EMBL/GenBank/DDBJ databases">
        <title>Whole genome-based taxonomy of the Shewanellaceae.</title>
        <authorList>
            <person name="Martin-Rodriguez A.J."/>
        </authorList>
    </citation>
    <scope>NUCLEOTIDE SEQUENCE [LARGE SCALE GENOMIC DNA]</scope>
    <source>
        <strain evidence="9 10">DSM 24955</strain>
    </source>
</reference>
<dbReference type="InterPro" id="IPR005073">
    <property type="entry name" value="Peptidase_M74"/>
</dbReference>
<organism evidence="9 10">
    <name type="scientific">Shewanella electrodiphila</name>
    <dbReference type="NCBI Taxonomy" id="934143"/>
    <lineage>
        <taxon>Bacteria</taxon>
        <taxon>Pseudomonadati</taxon>
        <taxon>Pseudomonadota</taxon>
        <taxon>Gammaproteobacteria</taxon>
        <taxon>Alteromonadales</taxon>
        <taxon>Shewanellaceae</taxon>
        <taxon>Shewanella</taxon>
    </lineage>
</organism>
<sequence>MSYLFKVFLPKNALLIGTILISVSIPAVFAQQMKWSQFDTPSLGKVAAIGSYANGCLAGAKALPLIGEGYQVIRTERHRYYGHPQLVAFITNFAKQTQAAGMNDILIGDISMARGGNFESGHSSHQVGLDADIWFRQAEQTLTRDARENPQKLDLVDKSAFIVNQDWQAHHGTMIRLAAESSEVARIFVNPAIKQQLCNMDWKDDSWLTKVRPWWGHSLHMHVRLACPENDALCQNQKAPPTGTGCDELDWWRKQILASNEASKQPKYKSKSKQKSKPKSKTVKVKPEQCQTLYQAE</sequence>
<dbReference type="SUPFAM" id="SSF55166">
    <property type="entry name" value="Hedgehog/DD-peptidase"/>
    <property type="match status" value="1"/>
</dbReference>
<dbReference type="Pfam" id="PF03411">
    <property type="entry name" value="Peptidase_M74"/>
    <property type="match status" value="1"/>
</dbReference>
<evidence type="ECO:0000256" key="2">
    <source>
        <dbReference type="ARBA" id="ARBA00022723"/>
    </source>
</evidence>
<feature type="region of interest" description="Disordered" evidence="8">
    <location>
        <begin position="258"/>
        <end position="297"/>
    </location>
</feature>
<dbReference type="Gene3D" id="3.30.1380.10">
    <property type="match status" value="1"/>
</dbReference>
<accession>A0ABT0KRN2</accession>
<dbReference type="NCBIfam" id="NF006947">
    <property type="entry name" value="PRK09429.1"/>
    <property type="match status" value="1"/>
</dbReference>
<keyword evidence="5 9" id="KW-0378">Hydrolase</keyword>
<keyword evidence="2" id="KW-0479">Metal-binding</keyword>
<evidence type="ECO:0000256" key="5">
    <source>
        <dbReference type="ARBA" id="ARBA00022801"/>
    </source>
</evidence>
<keyword evidence="3" id="KW-0732">Signal</keyword>
<name>A0ABT0KRN2_9GAMM</name>
<protein>
    <submittedName>
        <fullName evidence="9">Penicillin-insensitive murein endopeptidase</fullName>
        <ecNumber evidence="9">3.4.-.-</ecNumber>
    </submittedName>
</protein>
<dbReference type="EMBL" id="JAKIKU010000007">
    <property type="protein sequence ID" value="MCL1046518.1"/>
    <property type="molecule type" value="Genomic_DNA"/>
</dbReference>
<feature type="compositionally biased region" description="Basic residues" evidence="8">
    <location>
        <begin position="266"/>
        <end position="284"/>
    </location>
</feature>
<evidence type="ECO:0000256" key="8">
    <source>
        <dbReference type="SAM" id="MobiDB-lite"/>
    </source>
</evidence>
<evidence type="ECO:0000256" key="6">
    <source>
        <dbReference type="ARBA" id="ARBA00022833"/>
    </source>
</evidence>
<dbReference type="GO" id="GO:0016787">
    <property type="term" value="F:hydrolase activity"/>
    <property type="evidence" value="ECO:0007669"/>
    <property type="project" value="UniProtKB-KW"/>
</dbReference>
<evidence type="ECO:0000313" key="9">
    <source>
        <dbReference type="EMBL" id="MCL1046518.1"/>
    </source>
</evidence>
<keyword evidence="4" id="KW-0574">Periplasm</keyword>
<evidence type="ECO:0000313" key="10">
    <source>
        <dbReference type="Proteomes" id="UP001202134"/>
    </source>
</evidence>
<dbReference type="InterPro" id="IPR009045">
    <property type="entry name" value="Zn_M74/Hedgehog-like"/>
</dbReference>
<dbReference type="PIRSF" id="PIRSF018455">
    <property type="entry name" value="MepA"/>
    <property type="match status" value="1"/>
</dbReference>
<gene>
    <name evidence="9" type="primary">mepA</name>
    <name evidence="9" type="ORF">L2737_14475</name>
</gene>
<evidence type="ECO:0000256" key="1">
    <source>
        <dbReference type="ARBA" id="ARBA00022670"/>
    </source>
</evidence>
<keyword evidence="1" id="KW-0645">Protease</keyword>
<evidence type="ECO:0000256" key="3">
    <source>
        <dbReference type="ARBA" id="ARBA00022729"/>
    </source>
</evidence>
<keyword evidence="10" id="KW-1185">Reference proteome</keyword>
<evidence type="ECO:0000256" key="4">
    <source>
        <dbReference type="ARBA" id="ARBA00022764"/>
    </source>
</evidence>
<dbReference type="EC" id="3.4.-.-" evidence="9"/>
<comment type="caution">
    <text evidence="9">The sequence shown here is derived from an EMBL/GenBank/DDBJ whole genome shotgun (WGS) entry which is preliminary data.</text>
</comment>
<keyword evidence="7" id="KW-0482">Metalloprotease</keyword>
<proteinExistence type="predicted"/>
<dbReference type="Proteomes" id="UP001202134">
    <property type="component" value="Unassembled WGS sequence"/>
</dbReference>